<dbReference type="Pfam" id="PF07681">
    <property type="entry name" value="DoxX"/>
    <property type="match status" value="1"/>
</dbReference>
<evidence type="ECO:0000256" key="3">
    <source>
        <dbReference type="ARBA" id="ARBA00022475"/>
    </source>
</evidence>
<dbReference type="PANTHER" id="PTHR33452">
    <property type="entry name" value="OXIDOREDUCTASE CATD-RELATED"/>
    <property type="match status" value="1"/>
</dbReference>
<gene>
    <name evidence="8" type="ORF">ACFFUA_24790</name>
</gene>
<keyword evidence="4 7" id="KW-0812">Transmembrane</keyword>
<evidence type="ECO:0000256" key="1">
    <source>
        <dbReference type="ARBA" id="ARBA00004651"/>
    </source>
</evidence>
<keyword evidence="5 7" id="KW-1133">Transmembrane helix</keyword>
<dbReference type="InterPro" id="IPR051907">
    <property type="entry name" value="DoxX-like_oxidoreductase"/>
</dbReference>
<keyword evidence="3" id="KW-1003">Cell membrane</keyword>
<dbReference type="Proteomes" id="UP001589753">
    <property type="component" value="Unassembled WGS sequence"/>
</dbReference>
<keyword evidence="6 7" id="KW-0472">Membrane</keyword>
<name>A0ABV5LHQ3_9ACTN</name>
<dbReference type="EMBL" id="JBHMDI010000081">
    <property type="protein sequence ID" value="MFB9350617.1"/>
    <property type="molecule type" value="Genomic_DNA"/>
</dbReference>
<feature type="transmembrane region" description="Helical" evidence="7">
    <location>
        <begin position="70"/>
        <end position="95"/>
    </location>
</feature>
<dbReference type="RefSeq" id="WP_380956437.1">
    <property type="nucleotide sequence ID" value="NZ_JBHMDI010000081.1"/>
</dbReference>
<keyword evidence="9" id="KW-1185">Reference proteome</keyword>
<protein>
    <submittedName>
        <fullName evidence="8">DoxX family protein</fullName>
    </submittedName>
</protein>
<accession>A0ABV5LHQ3</accession>
<evidence type="ECO:0000313" key="9">
    <source>
        <dbReference type="Proteomes" id="UP001589753"/>
    </source>
</evidence>
<evidence type="ECO:0000256" key="2">
    <source>
        <dbReference type="ARBA" id="ARBA00006679"/>
    </source>
</evidence>
<evidence type="ECO:0000256" key="6">
    <source>
        <dbReference type="ARBA" id="ARBA00023136"/>
    </source>
</evidence>
<reference evidence="8 9" key="1">
    <citation type="submission" date="2024-09" db="EMBL/GenBank/DDBJ databases">
        <authorList>
            <person name="Sun Q."/>
            <person name="Mori K."/>
        </authorList>
    </citation>
    <scope>NUCLEOTIDE SEQUENCE [LARGE SCALE GENOMIC DNA]</scope>
    <source>
        <strain evidence="8 9">JCM 9767</strain>
    </source>
</reference>
<comment type="subcellular location">
    <subcellularLocation>
        <location evidence="1">Cell membrane</location>
        <topology evidence="1">Multi-pass membrane protein</topology>
    </subcellularLocation>
</comment>
<comment type="caution">
    <text evidence="8">The sequence shown here is derived from an EMBL/GenBank/DDBJ whole genome shotgun (WGS) entry which is preliminary data.</text>
</comment>
<evidence type="ECO:0000313" key="8">
    <source>
        <dbReference type="EMBL" id="MFB9350617.1"/>
    </source>
</evidence>
<organism evidence="8 9">
    <name type="scientific">Streptomyces heliomycini</name>
    <dbReference type="NCBI Taxonomy" id="284032"/>
    <lineage>
        <taxon>Bacteria</taxon>
        <taxon>Bacillati</taxon>
        <taxon>Actinomycetota</taxon>
        <taxon>Actinomycetes</taxon>
        <taxon>Kitasatosporales</taxon>
        <taxon>Streptomycetaceae</taxon>
        <taxon>Streptomyces</taxon>
    </lineage>
</organism>
<dbReference type="InterPro" id="IPR032808">
    <property type="entry name" value="DoxX"/>
</dbReference>
<feature type="transmembrane region" description="Helical" evidence="7">
    <location>
        <begin position="143"/>
        <end position="162"/>
    </location>
</feature>
<comment type="similarity">
    <text evidence="2">Belongs to the DoxX family.</text>
</comment>
<evidence type="ECO:0000256" key="4">
    <source>
        <dbReference type="ARBA" id="ARBA00022692"/>
    </source>
</evidence>
<sequence length="181" mass="18049">MTCYDRRDLGLLLLRLGTGGVLAAHGAQKLFGWFGGGGIEGTGQFMESIGYAPGRASATAAGLAEAGGGVLLALGLATPAAGAAAAGAMAGASAVHTPNGFFNQEGGFEYAASLGLTAAGLAVAGPGRLSLDHVLGHAVNRNWMIPVAFAVTAPATTAAVGARVRRLRKAKEGEQEALFEE</sequence>
<dbReference type="PANTHER" id="PTHR33452:SF1">
    <property type="entry name" value="INNER MEMBRANE PROTEIN YPHA-RELATED"/>
    <property type="match status" value="1"/>
</dbReference>
<proteinExistence type="inferred from homology"/>
<evidence type="ECO:0000256" key="7">
    <source>
        <dbReference type="SAM" id="Phobius"/>
    </source>
</evidence>
<evidence type="ECO:0000256" key="5">
    <source>
        <dbReference type="ARBA" id="ARBA00022989"/>
    </source>
</evidence>